<accession>A0A561EIM8</accession>
<dbReference type="GO" id="GO:0005829">
    <property type="term" value="C:cytosol"/>
    <property type="evidence" value="ECO:0007669"/>
    <property type="project" value="TreeGrafter"/>
</dbReference>
<protein>
    <submittedName>
        <fullName evidence="3">PPOX class probable F420-dependent enzyme</fullName>
    </submittedName>
</protein>
<dbReference type="RefSeq" id="WP_145786897.1">
    <property type="nucleotide sequence ID" value="NZ_BAAABR010000014.1"/>
</dbReference>
<dbReference type="Proteomes" id="UP000318416">
    <property type="component" value="Unassembled WGS sequence"/>
</dbReference>
<evidence type="ECO:0000313" key="3">
    <source>
        <dbReference type="EMBL" id="TWE15433.1"/>
    </source>
</evidence>
<dbReference type="NCBIfam" id="TIGR03618">
    <property type="entry name" value="Rv1155_F420"/>
    <property type="match status" value="1"/>
</dbReference>
<evidence type="ECO:0000313" key="4">
    <source>
        <dbReference type="Proteomes" id="UP000318416"/>
    </source>
</evidence>
<dbReference type="PANTHER" id="PTHR35176">
    <property type="entry name" value="HEME OXYGENASE HI_0854-RELATED"/>
    <property type="match status" value="1"/>
</dbReference>
<keyword evidence="4" id="KW-1185">Reference proteome</keyword>
<dbReference type="InterPro" id="IPR012349">
    <property type="entry name" value="Split_barrel_FMN-bd"/>
</dbReference>
<dbReference type="OrthoDB" id="162914at2"/>
<organism evidence="3 4">
    <name type="scientific">Kitasatospora atroaurantiaca</name>
    <dbReference type="NCBI Taxonomy" id="285545"/>
    <lineage>
        <taxon>Bacteria</taxon>
        <taxon>Bacillati</taxon>
        <taxon>Actinomycetota</taxon>
        <taxon>Actinomycetes</taxon>
        <taxon>Kitasatosporales</taxon>
        <taxon>Streptomycetaceae</taxon>
        <taxon>Kitasatospora</taxon>
    </lineage>
</organism>
<name>A0A561EIM8_9ACTN</name>
<reference evidence="3 4" key="1">
    <citation type="submission" date="2019-06" db="EMBL/GenBank/DDBJ databases">
        <title>Sequencing the genomes of 1000 actinobacteria strains.</title>
        <authorList>
            <person name="Klenk H.-P."/>
        </authorList>
    </citation>
    <scope>NUCLEOTIDE SEQUENCE [LARGE SCALE GENOMIC DNA]</scope>
    <source>
        <strain evidence="3 4">DSM 41649</strain>
    </source>
</reference>
<keyword evidence="1" id="KW-0560">Oxidoreductase</keyword>
<dbReference type="GO" id="GO:0016627">
    <property type="term" value="F:oxidoreductase activity, acting on the CH-CH group of donors"/>
    <property type="evidence" value="ECO:0007669"/>
    <property type="project" value="TreeGrafter"/>
</dbReference>
<evidence type="ECO:0000256" key="1">
    <source>
        <dbReference type="ARBA" id="ARBA00023002"/>
    </source>
</evidence>
<dbReference type="InterPro" id="IPR011576">
    <property type="entry name" value="Pyridox_Oxase_N"/>
</dbReference>
<dbReference type="InterPro" id="IPR019920">
    <property type="entry name" value="F420-binding_dom_put"/>
</dbReference>
<dbReference type="PANTHER" id="PTHR35176:SF6">
    <property type="entry name" value="HEME OXYGENASE HI_0854-RELATED"/>
    <property type="match status" value="1"/>
</dbReference>
<dbReference type="SUPFAM" id="SSF50475">
    <property type="entry name" value="FMN-binding split barrel"/>
    <property type="match status" value="1"/>
</dbReference>
<feature type="domain" description="Pyridoxamine 5'-phosphate oxidase N-terminal" evidence="2">
    <location>
        <begin position="6"/>
        <end position="130"/>
    </location>
</feature>
<dbReference type="AlphaFoldDB" id="A0A561EIM8"/>
<dbReference type="Pfam" id="PF01243">
    <property type="entry name" value="PNPOx_N"/>
    <property type="match status" value="1"/>
</dbReference>
<dbReference type="GO" id="GO:0070967">
    <property type="term" value="F:coenzyme F420 binding"/>
    <property type="evidence" value="ECO:0007669"/>
    <property type="project" value="TreeGrafter"/>
</dbReference>
<dbReference type="Gene3D" id="2.30.110.10">
    <property type="entry name" value="Electron Transport, Fmn-binding Protein, Chain A"/>
    <property type="match status" value="1"/>
</dbReference>
<dbReference type="EMBL" id="VIVR01000001">
    <property type="protein sequence ID" value="TWE15433.1"/>
    <property type="molecule type" value="Genomic_DNA"/>
</dbReference>
<proteinExistence type="predicted"/>
<evidence type="ECO:0000259" key="2">
    <source>
        <dbReference type="Pfam" id="PF01243"/>
    </source>
</evidence>
<sequence>MSVSLSETVRKILDSPNPAVLGTINPDGSPQTSVVWVGLDGDDLLISTAAGRRKEQNVRREPRVSLSVYDTEDPLRYVEVRGSAAVTEDVGRALAVSLAEKYEGPGAGEEYLQLPPEVVRVTIRITPQRVLGSAAGS</sequence>
<gene>
    <name evidence="3" type="ORF">FB465_0326</name>
</gene>
<comment type="caution">
    <text evidence="3">The sequence shown here is derived from an EMBL/GenBank/DDBJ whole genome shotgun (WGS) entry which is preliminary data.</text>
</comment>
<dbReference type="InterPro" id="IPR052019">
    <property type="entry name" value="F420H2_bilvrd_red/Heme_oxyg"/>
</dbReference>